<dbReference type="Proteomes" id="UP000183642">
    <property type="component" value="Unassembled WGS sequence"/>
</dbReference>
<evidence type="ECO:0000313" key="3">
    <source>
        <dbReference type="Proteomes" id="UP000183642"/>
    </source>
</evidence>
<evidence type="ECO:0000313" key="2">
    <source>
        <dbReference type="EMBL" id="SFO34932.1"/>
    </source>
</evidence>
<dbReference type="RefSeq" id="WP_075014257.1">
    <property type="nucleotide sequence ID" value="NZ_FOWE01000006.1"/>
</dbReference>
<dbReference type="SUPFAM" id="SSF109854">
    <property type="entry name" value="DinB/YfiT-like putative metalloenzymes"/>
    <property type="match status" value="1"/>
</dbReference>
<feature type="domain" description="Mycothiol-dependent maleylpyruvate isomerase metal-binding" evidence="1">
    <location>
        <begin position="14"/>
        <end position="102"/>
    </location>
</feature>
<dbReference type="InterPro" id="IPR034660">
    <property type="entry name" value="DinB/YfiT-like"/>
</dbReference>
<dbReference type="Gene3D" id="1.20.120.450">
    <property type="entry name" value="dinb family like domain"/>
    <property type="match status" value="1"/>
</dbReference>
<accession>A0A1I5GG22</accession>
<dbReference type="AlphaFoldDB" id="A0A1I5GG22"/>
<protein>
    <submittedName>
        <fullName evidence="2">TIGR03083 family protein</fullName>
    </submittedName>
</protein>
<dbReference type="GO" id="GO:0046872">
    <property type="term" value="F:metal ion binding"/>
    <property type="evidence" value="ECO:0007669"/>
    <property type="project" value="InterPro"/>
</dbReference>
<reference evidence="3" key="1">
    <citation type="submission" date="2016-10" db="EMBL/GenBank/DDBJ databases">
        <authorList>
            <person name="Varghese N."/>
            <person name="Submissions S."/>
        </authorList>
    </citation>
    <scope>NUCLEOTIDE SEQUENCE [LARGE SCALE GENOMIC DNA]</scope>
    <source>
        <strain evidence="3">DSM 43161</strain>
    </source>
</reference>
<organism evidence="2 3">
    <name type="scientific">Geodermatophilus obscurus</name>
    <dbReference type="NCBI Taxonomy" id="1861"/>
    <lineage>
        <taxon>Bacteria</taxon>
        <taxon>Bacillati</taxon>
        <taxon>Actinomycetota</taxon>
        <taxon>Actinomycetes</taxon>
        <taxon>Geodermatophilales</taxon>
        <taxon>Geodermatophilaceae</taxon>
        <taxon>Geodermatophilus</taxon>
    </lineage>
</organism>
<dbReference type="InterPro" id="IPR017517">
    <property type="entry name" value="Maleyloyr_isom"/>
</dbReference>
<gene>
    <name evidence="2" type="ORF">SAMN05660359_02858</name>
</gene>
<dbReference type="NCBIfam" id="TIGR03083">
    <property type="entry name" value="maleylpyruvate isomerase family mycothiol-dependent enzyme"/>
    <property type="match status" value="1"/>
</dbReference>
<dbReference type="Pfam" id="PF11716">
    <property type="entry name" value="MDMPI_N"/>
    <property type="match status" value="1"/>
</dbReference>
<dbReference type="InterPro" id="IPR024344">
    <property type="entry name" value="MDMPI_metal-binding"/>
</dbReference>
<evidence type="ECO:0000259" key="1">
    <source>
        <dbReference type="Pfam" id="PF11716"/>
    </source>
</evidence>
<name>A0A1I5GG22_9ACTN</name>
<proteinExistence type="predicted"/>
<dbReference type="EMBL" id="FOWE01000006">
    <property type="protein sequence ID" value="SFO34932.1"/>
    <property type="molecule type" value="Genomic_DNA"/>
</dbReference>
<keyword evidence="3" id="KW-1185">Reference proteome</keyword>
<sequence length="213" mass="22420">MRRGEPTDEVWPVVHAERAALADDLEGLSPARWSTPSLCAAWDVHDVLAHLLATARTTPLRFLRGLVAARFDFDAANAAEVRDERRADPADTLAAFRTVLTRTSGPPAPRDTRLVEAFVHGADVRRPLGIPWAPPRAAVARALRFQVRSSDAVGGGRGRVAGVRLAASDTDLVLGSGPVAEGPVLSLLLVAAGRRSALADLTGPGVAVLAGRP</sequence>
<dbReference type="OrthoDB" id="5178565at2"/>